<evidence type="ECO:0000256" key="3">
    <source>
        <dbReference type="ARBA" id="ARBA00022679"/>
    </source>
</evidence>
<dbReference type="Gene3D" id="3.30.200.20">
    <property type="entry name" value="Phosphorylase Kinase, domain 1"/>
    <property type="match status" value="1"/>
</dbReference>
<feature type="domain" description="PASTA" evidence="11">
    <location>
        <begin position="442"/>
        <end position="508"/>
    </location>
</feature>
<dbReference type="SMART" id="SM00740">
    <property type="entry name" value="PASTA"/>
    <property type="match status" value="3"/>
</dbReference>
<protein>
    <recommendedName>
        <fullName evidence="1">non-specific serine/threonine protein kinase</fullName>
        <ecNumber evidence="1">2.7.11.1</ecNumber>
    </recommendedName>
</protein>
<dbReference type="RefSeq" id="WP_221419397.1">
    <property type="nucleotide sequence ID" value="NZ_BMLA01000001.1"/>
</dbReference>
<feature type="compositionally biased region" description="Low complexity" evidence="9">
    <location>
        <begin position="353"/>
        <end position="373"/>
    </location>
</feature>
<dbReference type="Proteomes" id="UP000560081">
    <property type="component" value="Unassembled WGS sequence"/>
</dbReference>
<organism evidence="12 13">
    <name type="scientific">Micrococcus flavus</name>
    <dbReference type="NCBI Taxonomy" id="384602"/>
    <lineage>
        <taxon>Bacteria</taxon>
        <taxon>Bacillati</taxon>
        <taxon>Actinomycetota</taxon>
        <taxon>Actinomycetes</taxon>
        <taxon>Micrococcales</taxon>
        <taxon>Micrococcaceae</taxon>
        <taxon>Micrococcus</taxon>
    </lineage>
</organism>
<dbReference type="Gene3D" id="3.30.10.20">
    <property type="match status" value="3"/>
</dbReference>
<feature type="region of interest" description="Disordered" evidence="9">
    <location>
        <begin position="289"/>
        <end position="406"/>
    </location>
</feature>
<dbReference type="PANTHER" id="PTHR43289:SF34">
    <property type="entry name" value="SERINE_THREONINE-PROTEIN KINASE YBDM-RELATED"/>
    <property type="match status" value="1"/>
</dbReference>
<dbReference type="AlphaFoldDB" id="A0A7W7L2J2"/>
<keyword evidence="4" id="KW-0547">Nucleotide-binding</keyword>
<dbReference type="Gene3D" id="1.10.510.10">
    <property type="entry name" value="Transferase(Phosphotransferase) domain 1"/>
    <property type="match status" value="1"/>
</dbReference>
<feature type="domain" description="PASTA" evidence="11">
    <location>
        <begin position="509"/>
        <end position="576"/>
    </location>
</feature>
<comment type="caution">
    <text evidence="12">The sequence shown here is derived from an EMBL/GenBank/DDBJ whole genome shotgun (WGS) entry which is preliminary data.</text>
</comment>
<keyword evidence="6" id="KW-0067">ATP-binding</keyword>
<evidence type="ECO:0000256" key="2">
    <source>
        <dbReference type="ARBA" id="ARBA00022527"/>
    </source>
</evidence>
<gene>
    <name evidence="12" type="ORF">BJ976_000816</name>
</gene>
<sequence>MSSSRRDPLVGTTVEDRYEVLDRVARGGMSTVYRALDRRLDRMVALKVMHPHLAEDPALVARFEREAKTAARVSHPHVVAVLDQGHTVDASGETVAYLVMEFVPGRTLRSVIRAEAPLTPRRALDLLLPTLAGLAAAHRAGLVHRDVKPENVLVREDGRVTVADFGLSRAATGHTSTGQAVLGTPAYLAPEHLSGEPADTRADVYAAGILLFELLTGRQPFTAAGPLQVAYRHLHERVPVPSTLVPGLPERLDDLVLWCTEPDPRDRPQDATVLLDALERVRAGLSDAELDHAPPSGAREAEAGAVPVPVDPGPVAAADEPEASETVPVPRHALRPPGVLDDDATRTLPVGIVATPAAPDPDAAPRRAAVPTADGASGRAPDRPARRRPPRARARRRSAREPLERLGAGGGRTVAIGAAVTLLLTGVALLLGFTLGSGGLGGPAGTVVPPLTGLDQADARTRLAHAGLTAQVTTRHDERLSDGVVLATEPAAGAAVDGRSPVALTVSAGPAPVPAPDLTGLTVTAAHRAADEAGLDVHVRERRADRATPAGSVAAQDAAPGAPLRPGAALSVIVSTGAAAHAMPPVVGLTAGEARTRLEDAGLVAHVDGPSHGAARVTAQGTPAGTLLPEGSHVRIAVG</sequence>
<dbReference type="FunFam" id="1.10.510.10:FF:000021">
    <property type="entry name" value="Serine/threonine protein kinase"/>
    <property type="match status" value="1"/>
</dbReference>
<comment type="catalytic activity">
    <reaction evidence="7">
        <text>L-threonyl-[protein] + ATP = O-phospho-L-threonyl-[protein] + ADP + H(+)</text>
        <dbReference type="Rhea" id="RHEA:46608"/>
        <dbReference type="Rhea" id="RHEA-COMP:11060"/>
        <dbReference type="Rhea" id="RHEA-COMP:11605"/>
        <dbReference type="ChEBI" id="CHEBI:15378"/>
        <dbReference type="ChEBI" id="CHEBI:30013"/>
        <dbReference type="ChEBI" id="CHEBI:30616"/>
        <dbReference type="ChEBI" id="CHEBI:61977"/>
        <dbReference type="ChEBI" id="CHEBI:456216"/>
        <dbReference type="EC" id="2.7.11.1"/>
    </reaction>
</comment>
<dbReference type="Pfam" id="PF00069">
    <property type="entry name" value="Pkinase"/>
    <property type="match status" value="1"/>
</dbReference>
<dbReference type="GO" id="GO:0045717">
    <property type="term" value="P:negative regulation of fatty acid biosynthetic process"/>
    <property type="evidence" value="ECO:0007669"/>
    <property type="project" value="UniProtKB-ARBA"/>
</dbReference>
<comment type="catalytic activity">
    <reaction evidence="8">
        <text>L-seryl-[protein] + ATP = O-phospho-L-seryl-[protein] + ADP + H(+)</text>
        <dbReference type="Rhea" id="RHEA:17989"/>
        <dbReference type="Rhea" id="RHEA-COMP:9863"/>
        <dbReference type="Rhea" id="RHEA-COMP:11604"/>
        <dbReference type="ChEBI" id="CHEBI:15378"/>
        <dbReference type="ChEBI" id="CHEBI:29999"/>
        <dbReference type="ChEBI" id="CHEBI:30616"/>
        <dbReference type="ChEBI" id="CHEBI:83421"/>
        <dbReference type="ChEBI" id="CHEBI:456216"/>
        <dbReference type="EC" id="2.7.11.1"/>
    </reaction>
</comment>
<dbReference type="EMBL" id="JACHMC010000001">
    <property type="protein sequence ID" value="MBB4882465.1"/>
    <property type="molecule type" value="Genomic_DNA"/>
</dbReference>
<keyword evidence="5 12" id="KW-0418">Kinase</keyword>
<dbReference type="PANTHER" id="PTHR43289">
    <property type="entry name" value="MITOGEN-ACTIVATED PROTEIN KINASE KINASE KINASE 20-RELATED"/>
    <property type="match status" value="1"/>
</dbReference>
<evidence type="ECO:0000256" key="6">
    <source>
        <dbReference type="ARBA" id="ARBA00022840"/>
    </source>
</evidence>
<dbReference type="InterPro" id="IPR011009">
    <property type="entry name" value="Kinase-like_dom_sf"/>
</dbReference>
<feature type="compositionally biased region" description="Basic residues" evidence="9">
    <location>
        <begin position="385"/>
        <end position="398"/>
    </location>
</feature>
<feature type="domain" description="Protein kinase" evidence="10">
    <location>
        <begin position="18"/>
        <end position="281"/>
    </location>
</feature>
<dbReference type="PROSITE" id="PS00108">
    <property type="entry name" value="PROTEIN_KINASE_ST"/>
    <property type="match status" value="1"/>
</dbReference>
<evidence type="ECO:0000256" key="1">
    <source>
        <dbReference type="ARBA" id="ARBA00012513"/>
    </source>
</evidence>
<evidence type="ECO:0000313" key="13">
    <source>
        <dbReference type="Proteomes" id="UP000560081"/>
    </source>
</evidence>
<keyword evidence="3 12" id="KW-0808">Transferase</keyword>
<evidence type="ECO:0000256" key="8">
    <source>
        <dbReference type="ARBA" id="ARBA00048679"/>
    </source>
</evidence>
<evidence type="ECO:0000313" key="12">
    <source>
        <dbReference type="EMBL" id="MBB4882465.1"/>
    </source>
</evidence>
<evidence type="ECO:0000256" key="4">
    <source>
        <dbReference type="ARBA" id="ARBA00022741"/>
    </source>
</evidence>
<dbReference type="SUPFAM" id="SSF56112">
    <property type="entry name" value="Protein kinase-like (PK-like)"/>
    <property type="match status" value="1"/>
</dbReference>
<proteinExistence type="predicted"/>
<dbReference type="InterPro" id="IPR005543">
    <property type="entry name" value="PASTA_dom"/>
</dbReference>
<dbReference type="InterPro" id="IPR000719">
    <property type="entry name" value="Prot_kinase_dom"/>
</dbReference>
<dbReference type="GO" id="GO:0005524">
    <property type="term" value="F:ATP binding"/>
    <property type="evidence" value="ECO:0007669"/>
    <property type="project" value="UniProtKB-KW"/>
</dbReference>
<accession>A0A7W7L2J2</accession>
<dbReference type="CDD" id="cd06577">
    <property type="entry name" value="PASTA_pknB"/>
    <property type="match status" value="3"/>
</dbReference>
<evidence type="ECO:0000256" key="5">
    <source>
        <dbReference type="ARBA" id="ARBA00022777"/>
    </source>
</evidence>
<dbReference type="SMART" id="SM00220">
    <property type="entry name" value="S_TKc"/>
    <property type="match status" value="1"/>
</dbReference>
<dbReference type="FunFam" id="3.30.200.20:FF:000035">
    <property type="entry name" value="Serine/threonine protein kinase Stk1"/>
    <property type="match status" value="1"/>
</dbReference>
<evidence type="ECO:0000259" key="10">
    <source>
        <dbReference type="PROSITE" id="PS50011"/>
    </source>
</evidence>
<dbReference type="NCBIfam" id="NF033483">
    <property type="entry name" value="PknB_PASTA_kin"/>
    <property type="match status" value="1"/>
</dbReference>
<dbReference type="EC" id="2.7.11.1" evidence="1"/>
<dbReference type="GO" id="GO:0004674">
    <property type="term" value="F:protein serine/threonine kinase activity"/>
    <property type="evidence" value="ECO:0007669"/>
    <property type="project" value="UniProtKB-KW"/>
</dbReference>
<evidence type="ECO:0000256" key="7">
    <source>
        <dbReference type="ARBA" id="ARBA00047899"/>
    </source>
</evidence>
<dbReference type="PROSITE" id="PS50011">
    <property type="entry name" value="PROTEIN_KINASE_DOM"/>
    <property type="match status" value="1"/>
</dbReference>
<reference evidence="12 13" key="1">
    <citation type="submission" date="2020-08" db="EMBL/GenBank/DDBJ databases">
        <title>Sequencing the genomes of 1000 actinobacteria strains.</title>
        <authorList>
            <person name="Klenk H.-P."/>
        </authorList>
    </citation>
    <scope>NUCLEOTIDE SEQUENCE [LARGE SCALE GENOMIC DNA]</scope>
    <source>
        <strain evidence="12 13">DSM 19079</strain>
    </source>
</reference>
<name>A0A7W7L2J2_9MICC</name>
<evidence type="ECO:0000259" key="11">
    <source>
        <dbReference type="PROSITE" id="PS51178"/>
    </source>
</evidence>
<dbReference type="InterPro" id="IPR008271">
    <property type="entry name" value="Ser/Thr_kinase_AS"/>
</dbReference>
<dbReference type="CDD" id="cd14014">
    <property type="entry name" value="STKc_PknB_like"/>
    <property type="match status" value="1"/>
</dbReference>
<keyword evidence="2" id="KW-0723">Serine/threonine-protein kinase</keyword>
<dbReference type="Pfam" id="PF03793">
    <property type="entry name" value="PASTA"/>
    <property type="match status" value="3"/>
</dbReference>
<feature type="compositionally biased region" description="Low complexity" evidence="9">
    <location>
        <begin position="303"/>
        <end position="318"/>
    </location>
</feature>
<keyword evidence="13" id="KW-1185">Reference proteome</keyword>
<evidence type="ECO:0000256" key="9">
    <source>
        <dbReference type="SAM" id="MobiDB-lite"/>
    </source>
</evidence>
<dbReference type="PROSITE" id="PS51178">
    <property type="entry name" value="PASTA"/>
    <property type="match status" value="3"/>
</dbReference>
<feature type="domain" description="PASTA" evidence="11">
    <location>
        <begin position="577"/>
        <end position="639"/>
    </location>
</feature>